<keyword evidence="2" id="KW-1185">Reference proteome</keyword>
<evidence type="ECO:0000313" key="2">
    <source>
        <dbReference type="Proteomes" id="UP001162164"/>
    </source>
</evidence>
<sequence>MTTAQPFTTVPTTTKNENKLGFKLFKAIPLSDQTRRGSLAATK</sequence>
<gene>
    <name evidence="1" type="ORF">NQ317_006600</name>
</gene>
<evidence type="ECO:0000313" key="1">
    <source>
        <dbReference type="EMBL" id="KAJ8983555.1"/>
    </source>
</evidence>
<protein>
    <recommendedName>
        <fullName evidence="3">Photosystem II subunit H</fullName>
    </recommendedName>
</protein>
<dbReference type="Proteomes" id="UP001162164">
    <property type="component" value="Unassembled WGS sequence"/>
</dbReference>
<organism evidence="1 2">
    <name type="scientific">Molorchus minor</name>
    <dbReference type="NCBI Taxonomy" id="1323400"/>
    <lineage>
        <taxon>Eukaryota</taxon>
        <taxon>Metazoa</taxon>
        <taxon>Ecdysozoa</taxon>
        <taxon>Arthropoda</taxon>
        <taxon>Hexapoda</taxon>
        <taxon>Insecta</taxon>
        <taxon>Pterygota</taxon>
        <taxon>Neoptera</taxon>
        <taxon>Endopterygota</taxon>
        <taxon>Coleoptera</taxon>
        <taxon>Polyphaga</taxon>
        <taxon>Cucujiformia</taxon>
        <taxon>Chrysomeloidea</taxon>
        <taxon>Cerambycidae</taxon>
        <taxon>Lamiinae</taxon>
        <taxon>Monochamini</taxon>
        <taxon>Molorchus</taxon>
    </lineage>
</organism>
<dbReference type="EMBL" id="JAPWTJ010000070">
    <property type="protein sequence ID" value="KAJ8983555.1"/>
    <property type="molecule type" value="Genomic_DNA"/>
</dbReference>
<comment type="caution">
    <text evidence="1">The sequence shown here is derived from an EMBL/GenBank/DDBJ whole genome shotgun (WGS) entry which is preliminary data.</text>
</comment>
<name>A0ABQ9K227_9CUCU</name>
<proteinExistence type="predicted"/>
<evidence type="ECO:0008006" key="3">
    <source>
        <dbReference type="Google" id="ProtNLM"/>
    </source>
</evidence>
<accession>A0ABQ9K227</accession>
<reference evidence="1" key="1">
    <citation type="journal article" date="2023" name="Insect Mol. Biol.">
        <title>Genome sequencing provides insights into the evolution of gene families encoding plant cell wall-degrading enzymes in longhorned beetles.</title>
        <authorList>
            <person name="Shin N.R."/>
            <person name="Okamura Y."/>
            <person name="Kirsch R."/>
            <person name="Pauchet Y."/>
        </authorList>
    </citation>
    <scope>NUCLEOTIDE SEQUENCE</scope>
    <source>
        <strain evidence="1">MMC_N1</strain>
    </source>
</reference>